<sequence>MSTDEYCFSFVLQYTFTCQCFHTKCKCLDVLQNTIPRKSMK</sequence>
<reference evidence="1" key="2">
    <citation type="journal article" date="2015" name="Fish Shellfish Immunol.">
        <title>Early steps in the European eel (Anguilla anguilla)-Vibrio vulnificus interaction in the gills: Role of the RtxA13 toxin.</title>
        <authorList>
            <person name="Callol A."/>
            <person name="Pajuelo D."/>
            <person name="Ebbesson L."/>
            <person name="Teles M."/>
            <person name="MacKenzie S."/>
            <person name="Amaro C."/>
        </authorList>
    </citation>
    <scope>NUCLEOTIDE SEQUENCE</scope>
</reference>
<dbReference type="EMBL" id="GBXM01053624">
    <property type="protein sequence ID" value="JAH54953.1"/>
    <property type="molecule type" value="Transcribed_RNA"/>
</dbReference>
<protein>
    <submittedName>
        <fullName evidence="1">Uncharacterized protein</fullName>
    </submittedName>
</protein>
<accession>A0A0E9TT70</accession>
<proteinExistence type="predicted"/>
<name>A0A0E9TT70_ANGAN</name>
<dbReference type="EMBL" id="GBXM01052467">
    <property type="protein sequence ID" value="JAH56110.1"/>
    <property type="molecule type" value="Transcribed_RNA"/>
</dbReference>
<organism evidence="1">
    <name type="scientific">Anguilla anguilla</name>
    <name type="common">European freshwater eel</name>
    <name type="synonym">Muraena anguilla</name>
    <dbReference type="NCBI Taxonomy" id="7936"/>
    <lineage>
        <taxon>Eukaryota</taxon>
        <taxon>Metazoa</taxon>
        <taxon>Chordata</taxon>
        <taxon>Craniata</taxon>
        <taxon>Vertebrata</taxon>
        <taxon>Euteleostomi</taxon>
        <taxon>Actinopterygii</taxon>
        <taxon>Neopterygii</taxon>
        <taxon>Teleostei</taxon>
        <taxon>Anguilliformes</taxon>
        <taxon>Anguillidae</taxon>
        <taxon>Anguilla</taxon>
    </lineage>
</organism>
<evidence type="ECO:0000313" key="1">
    <source>
        <dbReference type="EMBL" id="JAH56110.1"/>
    </source>
</evidence>
<dbReference type="AlphaFoldDB" id="A0A0E9TT70"/>
<reference evidence="1" key="1">
    <citation type="submission" date="2014-11" db="EMBL/GenBank/DDBJ databases">
        <authorList>
            <person name="Amaro Gonzalez C."/>
        </authorList>
    </citation>
    <scope>NUCLEOTIDE SEQUENCE</scope>
</reference>